<organism evidence="2 3">
    <name type="scientific">Malonomonas rubra DSM 5091</name>
    <dbReference type="NCBI Taxonomy" id="1122189"/>
    <lineage>
        <taxon>Bacteria</taxon>
        <taxon>Pseudomonadati</taxon>
        <taxon>Thermodesulfobacteriota</taxon>
        <taxon>Desulfuromonadia</taxon>
        <taxon>Desulfuromonadales</taxon>
        <taxon>Geopsychrobacteraceae</taxon>
        <taxon>Malonomonas</taxon>
    </lineage>
</organism>
<dbReference type="PROSITE" id="PS51918">
    <property type="entry name" value="RADICAL_SAM"/>
    <property type="match status" value="1"/>
</dbReference>
<dbReference type="RefSeq" id="WP_072906058.1">
    <property type="nucleotide sequence ID" value="NZ_FQZT01000002.1"/>
</dbReference>
<dbReference type="SUPFAM" id="SSF102114">
    <property type="entry name" value="Radical SAM enzymes"/>
    <property type="match status" value="1"/>
</dbReference>
<dbReference type="CDD" id="cd01335">
    <property type="entry name" value="Radical_SAM"/>
    <property type="match status" value="1"/>
</dbReference>
<protein>
    <submittedName>
        <fullName evidence="2">Radical SAM superfamily enzyme YgiQ, UPF0313 family</fullName>
    </submittedName>
</protein>
<dbReference type="OrthoDB" id="9806827at2"/>
<evidence type="ECO:0000313" key="2">
    <source>
        <dbReference type="EMBL" id="SHI80639.1"/>
    </source>
</evidence>
<dbReference type="InterPro" id="IPR006638">
    <property type="entry name" value="Elp3/MiaA/NifB-like_rSAM"/>
</dbReference>
<feature type="domain" description="Radical SAM core" evidence="1">
    <location>
        <begin position="223"/>
        <end position="461"/>
    </location>
</feature>
<sequence>MSRKLLDTIRRRRASETGATVKDWSNRYRVALVYPNTYHQGMSNLGMQTVYQLINQRDDCLCERFFLPDPEDLAEHQKTGFPLVSYESQSPLKDFDLVTLSISFENDYLNLPVIFALGELPLYAKERDDEDPLVLFGGVCAFLNPAPLFDLVDLVAVGEAEPILPPLFDVFTSAQSKGDALSELEAIPGVLLPHLQSHSVSRRQFLADLDQSASRSFIQTEETEFGDMALSEVSRGCSRGCRFCAAGYIYLPPRERSLNNLLQQVDSGLCERQKVGLVAAAVADYSDIEKLQDGILQRGGQVSVSSLRLDALTAEEVAGLRNSGLRTASIAPEAGSQRLRNLINKGINEEQILHAAQLLADGDIRNLKLYLLIGLPTEEQADLEELLELADKVRLIWREAGRRQGQMGTLTLSVNPFIPKPFTPFQWAGMEPENSLKKKLRYLHSAVSRMPNTELNSESLRSAVMQAFLSRGDRKIGALLPQLAEGGNLKQICKKNGLNMADYVTRERDENEIFPWEVIDQGFSREYLWGEYQRALRGELTARCMEGCRRCGICTDE</sequence>
<dbReference type="EMBL" id="FQZT01000002">
    <property type="protein sequence ID" value="SHI80639.1"/>
    <property type="molecule type" value="Genomic_DNA"/>
</dbReference>
<dbReference type="SFLD" id="SFLDS00029">
    <property type="entry name" value="Radical_SAM"/>
    <property type="match status" value="1"/>
</dbReference>
<dbReference type="InterPro" id="IPR045784">
    <property type="entry name" value="Radical_SAM_N2"/>
</dbReference>
<dbReference type="AlphaFoldDB" id="A0A1M6E5J1"/>
<evidence type="ECO:0000313" key="3">
    <source>
        <dbReference type="Proteomes" id="UP000184171"/>
    </source>
</evidence>
<reference evidence="2 3" key="1">
    <citation type="submission" date="2016-11" db="EMBL/GenBank/DDBJ databases">
        <authorList>
            <person name="Jaros S."/>
            <person name="Januszkiewicz K."/>
            <person name="Wedrychowicz H."/>
        </authorList>
    </citation>
    <scope>NUCLEOTIDE SEQUENCE [LARGE SCALE GENOMIC DNA]</scope>
    <source>
        <strain evidence="2 3">DSM 5091</strain>
    </source>
</reference>
<dbReference type="SMART" id="SM00729">
    <property type="entry name" value="Elp3"/>
    <property type="match status" value="1"/>
</dbReference>
<dbReference type="SFLD" id="SFLDG01082">
    <property type="entry name" value="B12-binding_domain_containing"/>
    <property type="match status" value="1"/>
</dbReference>
<dbReference type="GO" id="GO:0051536">
    <property type="term" value="F:iron-sulfur cluster binding"/>
    <property type="evidence" value="ECO:0007669"/>
    <property type="project" value="InterPro"/>
</dbReference>
<dbReference type="Pfam" id="PF19864">
    <property type="entry name" value="Radical_SAM_N2"/>
    <property type="match status" value="1"/>
</dbReference>
<proteinExistence type="predicted"/>
<keyword evidence="3" id="KW-1185">Reference proteome</keyword>
<dbReference type="InterPro" id="IPR007197">
    <property type="entry name" value="rSAM"/>
</dbReference>
<dbReference type="Gene3D" id="3.80.30.20">
    <property type="entry name" value="tm_1862 like domain"/>
    <property type="match status" value="1"/>
</dbReference>
<name>A0A1M6E5J1_MALRU</name>
<accession>A0A1M6E5J1</accession>
<evidence type="ECO:0000259" key="1">
    <source>
        <dbReference type="PROSITE" id="PS51918"/>
    </source>
</evidence>
<dbReference type="Proteomes" id="UP000184171">
    <property type="component" value="Unassembled WGS sequence"/>
</dbReference>
<dbReference type="InterPro" id="IPR058240">
    <property type="entry name" value="rSAM_sf"/>
</dbReference>
<dbReference type="STRING" id="1122189.SAMN02745165_00944"/>
<dbReference type="InterPro" id="IPR023404">
    <property type="entry name" value="rSAM_horseshoe"/>
</dbReference>
<dbReference type="PANTHER" id="PTHR42731:SF5">
    <property type="entry name" value="RADICAL SAM DOMAIN PROTEIN"/>
    <property type="match status" value="1"/>
</dbReference>
<dbReference type="PANTHER" id="PTHR42731">
    <property type="entry name" value="SLL1084 PROTEIN"/>
    <property type="match status" value="1"/>
</dbReference>
<dbReference type="GO" id="GO:0003824">
    <property type="term" value="F:catalytic activity"/>
    <property type="evidence" value="ECO:0007669"/>
    <property type="project" value="InterPro"/>
</dbReference>
<dbReference type="Pfam" id="PF04055">
    <property type="entry name" value="Radical_SAM"/>
    <property type="match status" value="1"/>
</dbReference>
<gene>
    <name evidence="2" type="ORF">SAMN02745165_00944</name>
</gene>